<evidence type="ECO:0008006" key="3">
    <source>
        <dbReference type="Google" id="ProtNLM"/>
    </source>
</evidence>
<dbReference type="Proteomes" id="UP000595448">
    <property type="component" value="Chromosome"/>
</dbReference>
<organism evidence="1 2">
    <name type="scientific">Brevundimonas vitisensis</name>
    <dbReference type="NCBI Taxonomy" id="2800818"/>
    <lineage>
        <taxon>Bacteria</taxon>
        <taxon>Pseudomonadati</taxon>
        <taxon>Pseudomonadota</taxon>
        <taxon>Alphaproteobacteria</taxon>
        <taxon>Caulobacterales</taxon>
        <taxon>Caulobacteraceae</taxon>
        <taxon>Brevundimonas</taxon>
    </lineage>
</organism>
<dbReference type="EMBL" id="CP067977">
    <property type="protein sequence ID" value="QQQ17460.1"/>
    <property type="molecule type" value="Genomic_DNA"/>
</dbReference>
<accession>A0ABX7BPN7</accession>
<gene>
    <name evidence="1" type="ORF">JIP62_08825</name>
</gene>
<keyword evidence="2" id="KW-1185">Reference proteome</keyword>
<evidence type="ECO:0000313" key="2">
    <source>
        <dbReference type="Proteomes" id="UP000595448"/>
    </source>
</evidence>
<sequence>MKRAAAFLGTLCLVLLLLAFDERGAERAYHVVRDGVGRAKVLLTRAEVPPAPASRGVVLIGRFEPVGDAAETIGTLDLVAAEVRFEKAGVLKTQPHRIAYGREAFVAPLGAAPTDQVELRRVVPAKGQSAVAATPACSDEAPGWIALLPRGRQMDVMLFRPGPAPGTTDAEGTLCGHYRFEGQ</sequence>
<name>A0ABX7BPN7_9CAUL</name>
<protein>
    <recommendedName>
        <fullName evidence="3">DUF4131 domain-containing protein</fullName>
    </recommendedName>
</protein>
<reference evidence="1 2" key="1">
    <citation type="submission" date="2021-01" db="EMBL/GenBank/DDBJ databases">
        <title>Brevundimonas vitis sp. nov., an bacterium isolated from grape (Vitis vinifera).</title>
        <authorList>
            <person name="Jiang L."/>
            <person name="Lee J."/>
        </authorList>
    </citation>
    <scope>NUCLEOTIDE SEQUENCE [LARGE SCALE GENOMIC DNA]</scope>
    <source>
        <strain evidence="1 2">GRTSA-9</strain>
    </source>
</reference>
<dbReference type="RefSeq" id="WP_201101834.1">
    <property type="nucleotide sequence ID" value="NZ_CP067977.1"/>
</dbReference>
<proteinExistence type="predicted"/>
<evidence type="ECO:0000313" key="1">
    <source>
        <dbReference type="EMBL" id="QQQ17460.1"/>
    </source>
</evidence>